<accession>A0A7H0LMT7</accession>
<dbReference type="PANTHER" id="PTHR37314">
    <property type="entry name" value="SLR0142 PROTEIN"/>
    <property type="match status" value="1"/>
</dbReference>
<proteinExistence type="predicted"/>
<keyword evidence="1" id="KW-0472">Membrane</keyword>
<protein>
    <submittedName>
        <fullName evidence="2">DUF1275 family protein</fullName>
    </submittedName>
</protein>
<feature type="transmembrane region" description="Helical" evidence="1">
    <location>
        <begin position="192"/>
        <end position="210"/>
    </location>
</feature>
<organism evidence="2 3">
    <name type="scientific">Sphingomonas alpina</name>
    <dbReference type="NCBI Taxonomy" id="653931"/>
    <lineage>
        <taxon>Bacteria</taxon>
        <taxon>Pseudomonadati</taxon>
        <taxon>Pseudomonadota</taxon>
        <taxon>Alphaproteobacteria</taxon>
        <taxon>Sphingomonadales</taxon>
        <taxon>Sphingomonadaceae</taxon>
        <taxon>Sphingomonas</taxon>
    </lineage>
</organism>
<keyword evidence="1" id="KW-0812">Transmembrane</keyword>
<dbReference type="PANTHER" id="PTHR37314:SF4">
    <property type="entry name" value="UPF0700 TRANSMEMBRANE PROTEIN YOAK"/>
    <property type="match status" value="1"/>
</dbReference>
<gene>
    <name evidence="2" type="ORF">H3Z74_07450</name>
</gene>
<reference evidence="2 3" key="1">
    <citation type="submission" date="2020-09" db="EMBL/GenBank/DDBJ databases">
        <title>Sphingomonas sp., a new species isolated from pork steak.</title>
        <authorList>
            <person name="Heidler von Heilborn D."/>
        </authorList>
    </citation>
    <scope>NUCLEOTIDE SEQUENCE [LARGE SCALE GENOMIC DNA]</scope>
    <source>
        <strain evidence="3">S8-3T</strain>
    </source>
</reference>
<dbReference type="EMBL" id="CP061038">
    <property type="protein sequence ID" value="QNQ10990.1"/>
    <property type="molecule type" value="Genomic_DNA"/>
</dbReference>
<dbReference type="Proteomes" id="UP000516148">
    <property type="component" value="Chromosome"/>
</dbReference>
<dbReference type="AlphaFoldDB" id="A0A7H0LMT7"/>
<name>A0A7H0LMT7_9SPHN</name>
<feature type="transmembrane region" description="Helical" evidence="1">
    <location>
        <begin position="167"/>
        <end position="186"/>
    </location>
</feature>
<keyword evidence="1" id="KW-1133">Transmembrane helix</keyword>
<evidence type="ECO:0000256" key="1">
    <source>
        <dbReference type="SAM" id="Phobius"/>
    </source>
</evidence>
<sequence length="216" mass="21572">MKQLDRSGLALALMLAGVAGFVDAVAFITIGQFFVSFMSGNSTRLAVSAALGAWRDVGFAAGLVALFVTGVAAGNIIGARVAGNRIAVLLLVEALLLAGAAMLHATGRPVAAAPLMVLAMGSANAVFMADGEVRFGVTYMTGALARIGERLAAAAIGTGQVREVMPWLGLWIALVAGAVAGAALALSYGGVVVAMPAALLLVILLIFGGPTPGRPG</sequence>
<feature type="transmembrane region" description="Helical" evidence="1">
    <location>
        <begin position="57"/>
        <end position="79"/>
    </location>
</feature>
<feature type="transmembrane region" description="Helical" evidence="1">
    <location>
        <begin position="86"/>
        <end position="105"/>
    </location>
</feature>
<dbReference type="Pfam" id="PF06912">
    <property type="entry name" value="DUF1275"/>
    <property type="match status" value="1"/>
</dbReference>
<feature type="transmembrane region" description="Helical" evidence="1">
    <location>
        <begin position="12"/>
        <end position="37"/>
    </location>
</feature>
<evidence type="ECO:0000313" key="3">
    <source>
        <dbReference type="Proteomes" id="UP000516148"/>
    </source>
</evidence>
<dbReference type="KEGG" id="spap:H3Z74_07450"/>
<evidence type="ECO:0000313" key="2">
    <source>
        <dbReference type="EMBL" id="QNQ10990.1"/>
    </source>
</evidence>
<dbReference type="RefSeq" id="WP_187763277.1">
    <property type="nucleotide sequence ID" value="NZ_CP061038.1"/>
</dbReference>
<keyword evidence="3" id="KW-1185">Reference proteome</keyword>
<dbReference type="InterPro" id="IPR010699">
    <property type="entry name" value="DUF1275"/>
</dbReference>